<proteinExistence type="predicted"/>
<evidence type="ECO:0000313" key="2">
    <source>
        <dbReference type="Proteomes" id="UP001158576"/>
    </source>
</evidence>
<organism evidence="1 2">
    <name type="scientific">Oikopleura dioica</name>
    <name type="common">Tunicate</name>
    <dbReference type="NCBI Taxonomy" id="34765"/>
    <lineage>
        <taxon>Eukaryota</taxon>
        <taxon>Metazoa</taxon>
        <taxon>Chordata</taxon>
        <taxon>Tunicata</taxon>
        <taxon>Appendicularia</taxon>
        <taxon>Copelata</taxon>
        <taxon>Oikopleuridae</taxon>
        <taxon>Oikopleura</taxon>
    </lineage>
</organism>
<name>A0ABN7RW37_OIKDI</name>
<accession>A0ABN7RW37</accession>
<evidence type="ECO:0000313" key="1">
    <source>
        <dbReference type="EMBL" id="CAG5085282.1"/>
    </source>
</evidence>
<gene>
    <name evidence="1" type="ORF">OKIOD_LOCUS2414</name>
</gene>
<keyword evidence="2" id="KW-1185">Reference proteome</keyword>
<sequence>MPLEEAATEPRFHYWFCGRYCYRCCVKWKVDDIENHVSGLENDREQQNSEIDADQVGQLDNPFEAIPVEDLPPPYEEPENPY</sequence>
<dbReference type="EMBL" id="OU015568">
    <property type="protein sequence ID" value="CAG5085282.1"/>
    <property type="molecule type" value="Genomic_DNA"/>
</dbReference>
<dbReference type="Proteomes" id="UP001158576">
    <property type="component" value="Chromosome PAR"/>
</dbReference>
<protein>
    <submittedName>
        <fullName evidence="1">Oidioi.mRNA.OKI2018_I69.PAR.g10856.t1.cds</fullName>
    </submittedName>
</protein>
<reference evidence="1 2" key="1">
    <citation type="submission" date="2021-04" db="EMBL/GenBank/DDBJ databases">
        <authorList>
            <person name="Bliznina A."/>
        </authorList>
    </citation>
    <scope>NUCLEOTIDE SEQUENCE [LARGE SCALE GENOMIC DNA]</scope>
</reference>